<dbReference type="STRING" id="331648.BST97_14195"/>
<sequence length="169" mass="18690">MGAQLSEQAREQELVFEQVSIAQESSIELSSLFEKALENLGVDVQSIEIHDSGFKISYDTHLQVEDVELALASLLKNEQEDKPFTNLEISFAGEKGNAASGAKALVNKDFYNDQFRNGQLKFYSSEQCPSKFTIDDLDNPDPVSFYKLAVTYSGLCPQIPDSRAGPQSV</sequence>
<organism evidence="1 2">
    <name type="scientific">Nonlabens spongiae</name>
    <dbReference type="NCBI Taxonomy" id="331648"/>
    <lineage>
        <taxon>Bacteria</taxon>
        <taxon>Pseudomonadati</taxon>
        <taxon>Bacteroidota</taxon>
        <taxon>Flavobacteriia</taxon>
        <taxon>Flavobacteriales</taxon>
        <taxon>Flavobacteriaceae</taxon>
        <taxon>Nonlabens</taxon>
    </lineage>
</organism>
<dbReference type="AlphaFoldDB" id="A0A1W6MNF0"/>
<accession>A0A1W6MNF0</accession>
<gene>
    <name evidence="1" type="ORF">BST97_14195</name>
</gene>
<evidence type="ECO:0000313" key="2">
    <source>
        <dbReference type="Proteomes" id="UP000193431"/>
    </source>
</evidence>
<reference evidence="1 2" key="1">
    <citation type="submission" date="2016-11" db="EMBL/GenBank/DDBJ databases">
        <title>Trade-off between light-utilization and light-protection in marine flavobacteria.</title>
        <authorList>
            <person name="Kumagai Y."/>
        </authorList>
    </citation>
    <scope>NUCLEOTIDE SEQUENCE [LARGE SCALE GENOMIC DNA]</scope>
    <source>
        <strain evidence="1 2">JCM 13191</strain>
    </source>
</reference>
<evidence type="ECO:0000313" key="1">
    <source>
        <dbReference type="EMBL" id="ARN79046.1"/>
    </source>
</evidence>
<proteinExistence type="predicted"/>
<dbReference type="EMBL" id="CP019344">
    <property type="protein sequence ID" value="ARN79046.1"/>
    <property type="molecule type" value="Genomic_DNA"/>
</dbReference>
<keyword evidence="2" id="KW-1185">Reference proteome</keyword>
<dbReference type="Proteomes" id="UP000193431">
    <property type="component" value="Chromosome"/>
</dbReference>
<protein>
    <submittedName>
        <fullName evidence="1">Uncharacterized protein</fullName>
    </submittedName>
</protein>
<name>A0A1W6MNF0_9FLAO</name>